<dbReference type="EMBL" id="GBRH01177229">
    <property type="protein sequence ID" value="JAE20667.1"/>
    <property type="molecule type" value="Transcribed_RNA"/>
</dbReference>
<feature type="region of interest" description="Disordered" evidence="1">
    <location>
        <begin position="195"/>
        <end position="222"/>
    </location>
</feature>
<reference evidence="2" key="1">
    <citation type="submission" date="2014-09" db="EMBL/GenBank/DDBJ databases">
        <authorList>
            <person name="Magalhaes I.L.F."/>
            <person name="Oliveira U."/>
            <person name="Santos F.R."/>
            <person name="Vidigal T.H.D.A."/>
            <person name="Brescovit A.D."/>
            <person name="Santos A.J."/>
        </authorList>
    </citation>
    <scope>NUCLEOTIDE SEQUENCE</scope>
    <source>
        <tissue evidence="2">Shoot tissue taken approximately 20 cm above the soil surface</tissue>
    </source>
</reference>
<dbReference type="AlphaFoldDB" id="A0A0A9G874"/>
<protein>
    <submittedName>
        <fullName evidence="2">Uncharacterized protein</fullName>
    </submittedName>
</protein>
<organism evidence="2">
    <name type="scientific">Arundo donax</name>
    <name type="common">Giant reed</name>
    <name type="synonym">Donax arundinaceus</name>
    <dbReference type="NCBI Taxonomy" id="35708"/>
    <lineage>
        <taxon>Eukaryota</taxon>
        <taxon>Viridiplantae</taxon>
        <taxon>Streptophyta</taxon>
        <taxon>Embryophyta</taxon>
        <taxon>Tracheophyta</taxon>
        <taxon>Spermatophyta</taxon>
        <taxon>Magnoliopsida</taxon>
        <taxon>Liliopsida</taxon>
        <taxon>Poales</taxon>
        <taxon>Poaceae</taxon>
        <taxon>PACMAD clade</taxon>
        <taxon>Arundinoideae</taxon>
        <taxon>Arundineae</taxon>
        <taxon>Arundo</taxon>
    </lineage>
</organism>
<evidence type="ECO:0000256" key="1">
    <source>
        <dbReference type="SAM" id="MobiDB-lite"/>
    </source>
</evidence>
<feature type="region of interest" description="Disordered" evidence="1">
    <location>
        <begin position="235"/>
        <end position="328"/>
    </location>
</feature>
<reference evidence="2" key="2">
    <citation type="journal article" date="2015" name="Data Brief">
        <title>Shoot transcriptome of the giant reed, Arundo donax.</title>
        <authorList>
            <person name="Barrero R.A."/>
            <person name="Guerrero F.D."/>
            <person name="Moolhuijzen P."/>
            <person name="Goolsby J.A."/>
            <person name="Tidwell J."/>
            <person name="Bellgard S.E."/>
            <person name="Bellgard M.I."/>
        </authorList>
    </citation>
    <scope>NUCLEOTIDE SEQUENCE</scope>
    <source>
        <tissue evidence="2">Shoot tissue taken approximately 20 cm above the soil surface</tissue>
    </source>
</reference>
<evidence type="ECO:0000313" key="2">
    <source>
        <dbReference type="EMBL" id="JAE20667.1"/>
    </source>
</evidence>
<sequence length="422" mass="45820">MKSHSASRPLMLQQDARRVRMMGSAVTRQWGNGTVECHSLTCPGHSEVVIVVVHRPQEVAEEPAPRGEGELLGHDGGAIEGDPDVAHGQVGGHGRVVVRGGHRALAAAAGAGRGEPLDLGVGHDAGGVAPALLRPGGDHRRADAVVGLVAQEPRPAVEREAHHYLARRNAGVDPRHDAVARREVGRPVVERRVERRGVAGARRPEPERHDVDPVEVPRDGLRRVVHPRERRVEDVVGEVDRGREQEPRRRRGATLGDDEPEVGHLHRRRREPPRDVDPVEPVAAGQRDGRGGERRAGRRVRGHGSERGVGLGHRSTRNAGGANGEQGPERAVLGLEHRGEGGEEARLVWVRGHDGGAAGGVHGERGVVEVGIEGDVERVERIERPESGVGGEVVPGAHRRRRRRWFCLSRVRRRGSRSSDRE</sequence>
<proteinExistence type="predicted"/>
<accession>A0A0A9G874</accession>
<feature type="compositionally biased region" description="Basic and acidic residues" evidence="1">
    <location>
        <begin position="235"/>
        <end position="247"/>
    </location>
</feature>
<name>A0A0A9G874_ARUDO</name>